<keyword evidence="3" id="KW-0808">Transferase</keyword>
<dbReference type="InterPro" id="IPR000594">
    <property type="entry name" value="ThiF_NAD_FAD-bd"/>
</dbReference>
<organism evidence="3 4">
    <name type="scientific">Candidatus Carbonibacillus altaicus</name>
    <dbReference type="NCBI Taxonomy" id="2163959"/>
    <lineage>
        <taxon>Bacteria</taxon>
        <taxon>Bacillati</taxon>
        <taxon>Bacillota</taxon>
        <taxon>Bacilli</taxon>
        <taxon>Bacillales</taxon>
        <taxon>Candidatus Carbonibacillus</taxon>
    </lineage>
</organism>
<feature type="domain" description="THIF-type NAD/FAD binding fold" evidence="2">
    <location>
        <begin position="19"/>
        <end position="257"/>
    </location>
</feature>
<dbReference type="Gene3D" id="3.40.50.720">
    <property type="entry name" value="NAD(P)-binding Rossmann-like Domain"/>
    <property type="match status" value="1"/>
</dbReference>
<dbReference type="PANTHER" id="PTHR10953">
    <property type="entry name" value="UBIQUITIN-ACTIVATING ENZYME E1"/>
    <property type="match status" value="1"/>
</dbReference>
<evidence type="ECO:0000313" key="3">
    <source>
        <dbReference type="EMBL" id="PTQ56480.1"/>
    </source>
</evidence>
<comment type="similarity">
    <text evidence="1">Belongs to the HesA/MoeB/ThiF family.</text>
</comment>
<keyword evidence="3" id="KW-0548">Nucleotidyltransferase</keyword>
<dbReference type="EMBL" id="PEBX01000027">
    <property type="protein sequence ID" value="PTQ56480.1"/>
    <property type="molecule type" value="Genomic_DNA"/>
</dbReference>
<sequence>MQKHVKERVAMDQNIWTRYSRQMLFAPIGRGGQEKLLKSRVAIVGLGALGTVSANHLTRAGVGYLRLIDRDFVEMSNLQRQMLFDEDDARALRPKAVAAREKLAAINSEIELEAVIADLSPENAEALLGDVDLIIDGTDNFYVRFLINDVSVKRGIPWVHGAVIKSRGMHAFFHPPHTPCYRCLFPEPPASQGETCDTVGVIAPIVDIIASLEATAALKYLVQDEAHLPHTLIDIDVWALTWGQIDIRQAKNPACPACGDRHFEFLEGQAGAPFSAPLVSMVCGRNAIQVRPRHAKQVSLEEIASRWQSIGKVRQNEYLLRLEIDEIILTLFQDGRLLVQGVDSAERAMRFYEQYVGL</sequence>
<dbReference type="GO" id="GO:0016779">
    <property type="term" value="F:nucleotidyltransferase activity"/>
    <property type="evidence" value="ECO:0007669"/>
    <property type="project" value="UniProtKB-KW"/>
</dbReference>
<evidence type="ECO:0000313" key="4">
    <source>
        <dbReference type="Proteomes" id="UP000244338"/>
    </source>
</evidence>
<dbReference type="GO" id="GO:0008641">
    <property type="term" value="F:ubiquitin-like modifier activating enzyme activity"/>
    <property type="evidence" value="ECO:0007669"/>
    <property type="project" value="InterPro"/>
</dbReference>
<dbReference type="Proteomes" id="UP000244338">
    <property type="component" value="Unassembled WGS sequence"/>
</dbReference>
<gene>
    <name evidence="3" type="ORF">BSOLF_0187</name>
</gene>
<name>A0A2R6Y1D7_9BACL</name>
<dbReference type="Pfam" id="PF00899">
    <property type="entry name" value="ThiF"/>
    <property type="match status" value="1"/>
</dbReference>
<dbReference type="GO" id="GO:0008146">
    <property type="term" value="F:sulfotransferase activity"/>
    <property type="evidence" value="ECO:0007669"/>
    <property type="project" value="TreeGrafter"/>
</dbReference>
<protein>
    <submittedName>
        <fullName evidence="3">Sulfur carrier protein adenylyltransferase ThiF</fullName>
    </submittedName>
</protein>
<dbReference type="GO" id="GO:0005829">
    <property type="term" value="C:cytosol"/>
    <property type="evidence" value="ECO:0007669"/>
    <property type="project" value="TreeGrafter"/>
</dbReference>
<dbReference type="PANTHER" id="PTHR10953:SF102">
    <property type="entry name" value="ADENYLYLTRANSFERASE AND SULFURTRANSFERASE MOCS3"/>
    <property type="match status" value="1"/>
</dbReference>
<dbReference type="SUPFAM" id="SSF69572">
    <property type="entry name" value="Activating enzymes of the ubiquitin-like proteins"/>
    <property type="match status" value="1"/>
</dbReference>
<dbReference type="InterPro" id="IPR035985">
    <property type="entry name" value="Ubiquitin-activating_enz"/>
</dbReference>
<dbReference type="GO" id="GO:0004792">
    <property type="term" value="F:thiosulfate-cyanide sulfurtransferase activity"/>
    <property type="evidence" value="ECO:0007669"/>
    <property type="project" value="TreeGrafter"/>
</dbReference>
<dbReference type="FunFam" id="3.40.50.720:FF:000080">
    <property type="entry name" value="Thiazole biosynthesis adenylyltransferase ThiF"/>
    <property type="match status" value="1"/>
</dbReference>
<dbReference type="AlphaFoldDB" id="A0A2R6Y1D7"/>
<accession>A0A2R6Y1D7</accession>
<evidence type="ECO:0000259" key="2">
    <source>
        <dbReference type="Pfam" id="PF00899"/>
    </source>
</evidence>
<comment type="caution">
    <text evidence="3">The sequence shown here is derived from an EMBL/GenBank/DDBJ whole genome shotgun (WGS) entry which is preliminary data.</text>
</comment>
<proteinExistence type="inferred from homology"/>
<dbReference type="CDD" id="cd00757">
    <property type="entry name" value="ThiF_MoeB_HesA_family"/>
    <property type="match status" value="1"/>
</dbReference>
<evidence type="ECO:0000256" key="1">
    <source>
        <dbReference type="ARBA" id="ARBA00009919"/>
    </source>
</evidence>
<reference evidence="4" key="1">
    <citation type="journal article" date="2018" name="Sci. Rep.">
        <title>Lignite coal burning seam in the remote Altai Mountains harbors a hydrogen-driven thermophilic microbial community.</title>
        <authorList>
            <person name="Kadnikov V.V."/>
            <person name="Mardanov A.V."/>
            <person name="Ivasenko D.A."/>
            <person name="Antsiferov D.V."/>
            <person name="Beletsky A.V."/>
            <person name="Karnachuk O.V."/>
            <person name="Ravin N.V."/>
        </authorList>
    </citation>
    <scope>NUCLEOTIDE SEQUENCE [LARGE SCALE GENOMIC DNA]</scope>
</reference>
<dbReference type="InterPro" id="IPR045886">
    <property type="entry name" value="ThiF/MoeB/HesA"/>
</dbReference>